<dbReference type="InterPro" id="IPR051971">
    <property type="entry name" value="E3_ubiquitin-PDZ_ligase"/>
</dbReference>
<feature type="region of interest" description="Disordered" evidence="1">
    <location>
        <begin position="141"/>
        <end position="207"/>
    </location>
</feature>
<sequence>MTTDTATYSSNNQDSGFGRSADSPEDQPLLARLYRRSPAHSLRDRWQSENSHNRRGTAVPQEAQSTRMLSTSQGNESVVSIRNGGCGVRGLENCFQQLLELKCQIRNGGECGVYSIRHSIECSLTGQAHQLRQSQQLEQSQSALCSPGMNLKNGQKRHGRLADIHEYPERSDSDRVREKDSSSAYNTAESARSTPLGMQRSPDHSLQRQISITNQKNLRLASAAQSYPIPIPNPEGTHRPCRRADQSPVIPSSPDQSNPSRSESDPALPADDERSDKKGRNRDSRRALPYGASYQTSTYHGQGGSKQLQSYMQLLQQHSSLEYSQSQLSLLSVCRDPMLRSGRGGEPRLEWKVKVRADGTRYVARRPVRDRILRERALRIREERSGGMTTDDDAMSEMKMGRYWSKEERKQHLARAREQRKRREFMQKSRLECLKEGPVSGAEGRKEINILELSHKKMMKKRNKKILDNWMTIQELMSHGARVPEGSKVHNAFLSVTTV</sequence>
<feature type="compositionally biased region" description="Polar residues" evidence="1">
    <location>
        <begin position="62"/>
        <end position="76"/>
    </location>
</feature>
<accession>A0ABV0QCZ6</accession>
<keyword evidence="3" id="KW-1185">Reference proteome</keyword>
<evidence type="ECO:0000256" key="1">
    <source>
        <dbReference type="SAM" id="MobiDB-lite"/>
    </source>
</evidence>
<feature type="compositionally biased region" description="Polar residues" evidence="1">
    <location>
        <begin position="249"/>
        <end position="261"/>
    </location>
</feature>
<feature type="compositionally biased region" description="Polar residues" evidence="1">
    <location>
        <begin position="1"/>
        <end position="15"/>
    </location>
</feature>
<comment type="caution">
    <text evidence="2">The sequence shown here is derived from an EMBL/GenBank/DDBJ whole genome shotgun (WGS) entry which is preliminary data.</text>
</comment>
<dbReference type="PANTHER" id="PTHR15545">
    <property type="entry name" value="PDZ DOMAIN CONTAINING RING FINGER PROTEIN 3, 4"/>
    <property type="match status" value="1"/>
</dbReference>
<proteinExistence type="predicted"/>
<gene>
    <name evidence="2" type="ORF">XENOCAPTIV_009515</name>
</gene>
<evidence type="ECO:0000313" key="2">
    <source>
        <dbReference type="EMBL" id="MEQ2193684.1"/>
    </source>
</evidence>
<dbReference type="PANTHER" id="PTHR15545:SF6">
    <property type="entry name" value="PDZ DOMAIN-CONTAINING RING FINGER PROTEIN 4"/>
    <property type="match status" value="1"/>
</dbReference>
<feature type="compositionally biased region" description="Polar residues" evidence="1">
    <location>
        <begin position="182"/>
        <end position="193"/>
    </location>
</feature>
<evidence type="ECO:0008006" key="4">
    <source>
        <dbReference type="Google" id="ProtNLM"/>
    </source>
</evidence>
<feature type="compositionally biased region" description="Basic and acidic residues" evidence="1">
    <location>
        <begin position="271"/>
        <end position="286"/>
    </location>
</feature>
<feature type="compositionally biased region" description="Basic and acidic residues" evidence="1">
    <location>
        <begin position="160"/>
        <end position="181"/>
    </location>
</feature>
<feature type="region of interest" description="Disordered" evidence="1">
    <location>
        <begin position="227"/>
        <end position="304"/>
    </location>
</feature>
<name>A0ABV0QCZ6_9TELE</name>
<reference evidence="2 3" key="1">
    <citation type="submission" date="2021-06" db="EMBL/GenBank/DDBJ databases">
        <authorList>
            <person name="Palmer J.M."/>
        </authorList>
    </citation>
    <scope>NUCLEOTIDE SEQUENCE [LARGE SCALE GENOMIC DNA]</scope>
    <source>
        <strain evidence="2 3">XC_2019</strain>
        <tissue evidence="2">Muscle</tissue>
    </source>
</reference>
<dbReference type="Proteomes" id="UP001434883">
    <property type="component" value="Unassembled WGS sequence"/>
</dbReference>
<organism evidence="2 3">
    <name type="scientific">Xenoophorus captivus</name>
    <dbReference type="NCBI Taxonomy" id="1517983"/>
    <lineage>
        <taxon>Eukaryota</taxon>
        <taxon>Metazoa</taxon>
        <taxon>Chordata</taxon>
        <taxon>Craniata</taxon>
        <taxon>Vertebrata</taxon>
        <taxon>Euteleostomi</taxon>
        <taxon>Actinopterygii</taxon>
        <taxon>Neopterygii</taxon>
        <taxon>Teleostei</taxon>
        <taxon>Neoteleostei</taxon>
        <taxon>Acanthomorphata</taxon>
        <taxon>Ovalentaria</taxon>
        <taxon>Atherinomorphae</taxon>
        <taxon>Cyprinodontiformes</taxon>
        <taxon>Goodeidae</taxon>
        <taxon>Xenoophorus</taxon>
    </lineage>
</organism>
<protein>
    <recommendedName>
        <fullName evidence="4">PDZ domain containing ring finger 4</fullName>
    </recommendedName>
</protein>
<evidence type="ECO:0000313" key="3">
    <source>
        <dbReference type="Proteomes" id="UP001434883"/>
    </source>
</evidence>
<feature type="compositionally biased region" description="Polar residues" evidence="1">
    <location>
        <begin position="293"/>
        <end position="304"/>
    </location>
</feature>
<dbReference type="EMBL" id="JAHRIN010008617">
    <property type="protein sequence ID" value="MEQ2193684.1"/>
    <property type="molecule type" value="Genomic_DNA"/>
</dbReference>
<feature type="region of interest" description="Disordered" evidence="1">
    <location>
        <begin position="1"/>
        <end position="76"/>
    </location>
</feature>
<feature type="compositionally biased region" description="Basic and acidic residues" evidence="1">
    <location>
        <begin position="236"/>
        <end position="245"/>
    </location>
</feature>